<feature type="region of interest" description="Disordered" evidence="5">
    <location>
        <begin position="499"/>
        <end position="521"/>
    </location>
</feature>
<keyword evidence="3" id="KW-0862">Zinc</keyword>
<dbReference type="SMART" id="SM01114">
    <property type="entry name" value="CXC"/>
    <property type="match status" value="1"/>
</dbReference>
<evidence type="ECO:0000256" key="3">
    <source>
        <dbReference type="ARBA" id="ARBA00022833"/>
    </source>
</evidence>
<dbReference type="InterPro" id="IPR001841">
    <property type="entry name" value="Znf_RING"/>
</dbReference>
<dbReference type="OrthoDB" id="8062037at2759"/>
<keyword evidence="2 4" id="KW-0863">Zinc-finger</keyword>
<dbReference type="AlphaFoldDB" id="A0A976FGD9"/>
<dbReference type="PANTHER" id="PTHR14155:SF627">
    <property type="entry name" value="OS06G0192800 PROTEIN"/>
    <property type="match status" value="1"/>
</dbReference>
<comment type="caution">
    <text evidence="7">The sequence shown here is derived from an EMBL/GenBank/DDBJ whole genome shotgun (WGS) entry which is preliminary data.</text>
</comment>
<evidence type="ECO:0000259" key="6">
    <source>
        <dbReference type="PROSITE" id="PS50089"/>
    </source>
</evidence>
<dbReference type="InterPro" id="IPR053238">
    <property type="entry name" value="RING-H2_zinc_finger"/>
</dbReference>
<evidence type="ECO:0000256" key="1">
    <source>
        <dbReference type="ARBA" id="ARBA00022723"/>
    </source>
</evidence>
<protein>
    <recommendedName>
        <fullName evidence="6">RING-type domain-containing protein</fullName>
    </recommendedName>
</protein>
<organism evidence="7 8">
    <name type="scientific">Bremia lactucae</name>
    <name type="common">Lettuce downy mildew</name>
    <dbReference type="NCBI Taxonomy" id="4779"/>
    <lineage>
        <taxon>Eukaryota</taxon>
        <taxon>Sar</taxon>
        <taxon>Stramenopiles</taxon>
        <taxon>Oomycota</taxon>
        <taxon>Peronosporomycetes</taxon>
        <taxon>Peronosporales</taxon>
        <taxon>Peronosporaceae</taxon>
        <taxon>Bremia</taxon>
    </lineage>
</organism>
<evidence type="ECO:0000256" key="5">
    <source>
        <dbReference type="SAM" id="MobiDB-lite"/>
    </source>
</evidence>
<dbReference type="RefSeq" id="XP_067815508.1">
    <property type="nucleotide sequence ID" value="XM_067965147.1"/>
</dbReference>
<dbReference type="KEGG" id="blac:94350818"/>
<dbReference type="PANTHER" id="PTHR14155">
    <property type="entry name" value="RING FINGER DOMAIN-CONTAINING"/>
    <property type="match status" value="1"/>
</dbReference>
<feature type="domain" description="RING-type" evidence="6">
    <location>
        <begin position="103"/>
        <end position="141"/>
    </location>
</feature>
<evidence type="ECO:0000313" key="8">
    <source>
        <dbReference type="Proteomes" id="UP000294530"/>
    </source>
</evidence>
<dbReference type="SMART" id="SM00184">
    <property type="entry name" value="RING"/>
    <property type="match status" value="1"/>
</dbReference>
<dbReference type="Pfam" id="PF13639">
    <property type="entry name" value="zf-RING_2"/>
    <property type="match status" value="1"/>
</dbReference>
<dbReference type="SUPFAM" id="SSF57850">
    <property type="entry name" value="RING/U-box"/>
    <property type="match status" value="1"/>
</dbReference>
<dbReference type="Proteomes" id="UP000294530">
    <property type="component" value="Unassembled WGS sequence"/>
</dbReference>
<proteinExistence type="predicted"/>
<keyword evidence="1" id="KW-0479">Metal-binding</keyword>
<dbReference type="InterPro" id="IPR013083">
    <property type="entry name" value="Znf_RING/FYVE/PHD"/>
</dbReference>
<evidence type="ECO:0000256" key="4">
    <source>
        <dbReference type="PROSITE-ProRule" id="PRU00175"/>
    </source>
</evidence>
<sequence>MDTAPQQRVLADGWGDQSSGSVFCAESSLRYIYESNGEYTFSAPPRSFSQSTTRKGHPILKQDYTTESELKRQGVNEFEAAIARACTVIRKQAGTMPHSFCECAVCFSTNAYAQLSSCGHTFHPNCFLRWFRLNQSCPLCRSTVDKVQLAPTIEVQDELEAIMAELDPEPLRIEAPQPKLSERNGLIGSLGSNTDHLLSFSDATFDTDMELANLDDASADRTQSRGFEIGRNDVTDQEGSIDMDIDTFNQAEGENESYAVSSMYQFPPSSATPNYWNVLNQDIGPWIGPPAPAVPPLVSHSRGLVHLAPKTDAKVAQYNNQSPATSAVEVATARRVVACRCTGGCRNGRCACVKDGAMCGASCRCTSCKNPFLMVQATGANIDALLKDSCFMQNVSKTRDMVQRLQESVTVPCCSAVVQVVNCVHGYICKPCSRRYDFSWCHQKLLDSERGLRNHCAICKRCCDHRDRHCHDCGRCYFAGVSAGILCPCKEASRHKKRLEAARKDKSEDDEDEADGECCIM</sequence>
<reference evidence="7 8" key="1">
    <citation type="journal article" date="2021" name="Genome Biol.">
        <title>AFLAP: assembly-free linkage analysis pipeline using k-mers from genome sequencing data.</title>
        <authorList>
            <person name="Fletcher K."/>
            <person name="Zhang L."/>
            <person name="Gil J."/>
            <person name="Han R."/>
            <person name="Cavanaugh K."/>
            <person name="Michelmore R."/>
        </authorList>
    </citation>
    <scope>NUCLEOTIDE SEQUENCE [LARGE SCALE GENOMIC DNA]</scope>
    <source>
        <strain evidence="7 8">SF5</strain>
    </source>
</reference>
<dbReference type="PROSITE" id="PS50089">
    <property type="entry name" value="ZF_RING_2"/>
    <property type="match status" value="1"/>
</dbReference>
<dbReference type="EMBL" id="SHOA02000018">
    <property type="protein sequence ID" value="TDH66009.1"/>
    <property type="molecule type" value="Genomic_DNA"/>
</dbReference>
<dbReference type="GeneID" id="94350818"/>
<keyword evidence="8" id="KW-1185">Reference proteome</keyword>
<feature type="compositionally biased region" description="Acidic residues" evidence="5">
    <location>
        <begin position="508"/>
        <end position="521"/>
    </location>
</feature>
<evidence type="ECO:0000256" key="2">
    <source>
        <dbReference type="ARBA" id="ARBA00022771"/>
    </source>
</evidence>
<evidence type="ECO:0000313" key="7">
    <source>
        <dbReference type="EMBL" id="TDH66009.1"/>
    </source>
</evidence>
<dbReference type="InterPro" id="IPR033467">
    <property type="entry name" value="Tesmin/TSO1-like_CXC"/>
</dbReference>
<name>A0A976FGD9_BRELC</name>
<dbReference type="GO" id="GO:0008270">
    <property type="term" value="F:zinc ion binding"/>
    <property type="evidence" value="ECO:0007669"/>
    <property type="project" value="UniProtKB-KW"/>
</dbReference>
<gene>
    <name evidence="7" type="ORF">CCR75_007083</name>
</gene>
<accession>A0A976FGD9</accession>
<dbReference type="Gene3D" id="3.30.40.10">
    <property type="entry name" value="Zinc/RING finger domain, C3HC4 (zinc finger)"/>
    <property type="match status" value="1"/>
</dbReference>